<comment type="similarity">
    <text evidence="6">Belongs to the protein kinase superfamily.</text>
</comment>
<proteinExistence type="inferred from homology"/>
<evidence type="ECO:0000256" key="2">
    <source>
        <dbReference type="ARBA" id="ARBA00022741"/>
    </source>
</evidence>
<feature type="binding site" evidence="5">
    <location>
        <position position="45"/>
    </location>
    <ligand>
        <name>ATP</name>
        <dbReference type="ChEBI" id="CHEBI:30616"/>
    </ligand>
</feature>
<name>A0A9Q1K7P0_9CARY</name>
<dbReference type="SUPFAM" id="SSF56112">
    <property type="entry name" value="Protein kinase-like (PK-like)"/>
    <property type="match status" value="1"/>
</dbReference>
<dbReference type="Gene3D" id="3.30.200.20">
    <property type="entry name" value="Phosphorylase Kinase, domain 1"/>
    <property type="match status" value="1"/>
</dbReference>
<dbReference type="CDD" id="cd06606">
    <property type="entry name" value="STKc_MAPKKK"/>
    <property type="match status" value="1"/>
</dbReference>
<keyword evidence="4 5" id="KW-0067">ATP-binding</keyword>
<keyword evidence="6" id="KW-0723">Serine/threonine-protein kinase</keyword>
<dbReference type="InterPro" id="IPR017441">
    <property type="entry name" value="Protein_kinase_ATP_BS"/>
</dbReference>
<reference evidence="8" key="1">
    <citation type="submission" date="2022-04" db="EMBL/GenBank/DDBJ databases">
        <title>Carnegiea gigantea Genome sequencing and assembly v2.</title>
        <authorList>
            <person name="Copetti D."/>
            <person name="Sanderson M.J."/>
            <person name="Burquez A."/>
            <person name="Wojciechowski M.F."/>
        </authorList>
    </citation>
    <scope>NUCLEOTIDE SEQUENCE</scope>
    <source>
        <strain evidence="8">SGP5-SGP5p</strain>
        <tissue evidence="8">Aerial part</tissue>
    </source>
</reference>
<dbReference type="PROSITE" id="PS00107">
    <property type="entry name" value="PROTEIN_KINASE_ATP"/>
    <property type="match status" value="1"/>
</dbReference>
<dbReference type="InterPro" id="IPR000719">
    <property type="entry name" value="Prot_kinase_dom"/>
</dbReference>
<dbReference type="GO" id="GO:0007165">
    <property type="term" value="P:signal transduction"/>
    <property type="evidence" value="ECO:0007669"/>
    <property type="project" value="TreeGrafter"/>
</dbReference>
<organism evidence="8 9">
    <name type="scientific">Carnegiea gigantea</name>
    <dbReference type="NCBI Taxonomy" id="171969"/>
    <lineage>
        <taxon>Eukaryota</taxon>
        <taxon>Viridiplantae</taxon>
        <taxon>Streptophyta</taxon>
        <taxon>Embryophyta</taxon>
        <taxon>Tracheophyta</taxon>
        <taxon>Spermatophyta</taxon>
        <taxon>Magnoliopsida</taxon>
        <taxon>eudicotyledons</taxon>
        <taxon>Gunneridae</taxon>
        <taxon>Pentapetalae</taxon>
        <taxon>Caryophyllales</taxon>
        <taxon>Cactineae</taxon>
        <taxon>Cactaceae</taxon>
        <taxon>Cactoideae</taxon>
        <taxon>Echinocereeae</taxon>
        <taxon>Carnegiea</taxon>
    </lineage>
</organism>
<dbReference type="InterPro" id="IPR008271">
    <property type="entry name" value="Ser/Thr_kinase_AS"/>
</dbReference>
<evidence type="ECO:0000256" key="5">
    <source>
        <dbReference type="PROSITE-ProRule" id="PRU10141"/>
    </source>
</evidence>
<comment type="caution">
    <text evidence="8">The sequence shown here is derived from an EMBL/GenBank/DDBJ whole genome shotgun (WGS) entry which is preliminary data.</text>
</comment>
<accession>A0A9Q1K7P0</accession>
<evidence type="ECO:0000313" key="9">
    <source>
        <dbReference type="Proteomes" id="UP001153076"/>
    </source>
</evidence>
<keyword evidence="2 5" id="KW-0547">Nucleotide-binding</keyword>
<evidence type="ECO:0000256" key="6">
    <source>
        <dbReference type="RuleBase" id="RU000304"/>
    </source>
</evidence>
<gene>
    <name evidence="8" type="ORF">Cgig2_031465</name>
</gene>
<evidence type="ECO:0000313" key="8">
    <source>
        <dbReference type="EMBL" id="KAJ8437949.1"/>
    </source>
</evidence>
<evidence type="ECO:0000256" key="3">
    <source>
        <dbReference type="ARBA" id="ARBA00022777"/>
    </source>
</evidence>
<sequence length="423" mass="46767">MAIHKDNSNSTWIRGNFIGKGSYGTVSLGIRDSDGSVFAVKSAAKNSLSSIEALENEIRILRSISSSSPYIVEFYGDEETPTHRNLFLEYVAGGDVASSGGVSDVEHIRSYAWCLVVALKSVHSEGVVHCDVKGSNVLLCSESGIAKLADFGSAKRSVDDFDQRSKMVPRGSPLWMAPEVVRGESQGFEADVWSLGCTVLEMFTGKPAWQDRGAHTLYQIGYSDDLPEFPARLPELARDFLEKCLNRDPNLRWSCDQLLQHPFLVPAPSTKIAESSPRSILDWQTLDFSHDDDDDDDHEFEDFDEVPVRATISKLATTAGVNWESDDDDGWVEVRGRSKEVEVGTISEFCDLDEGKVGISRSMVGINWEDVSDGDCDRDTWMYLNGDDEVGGGDWGHGGSCDCEQSGEVELFEDFRKKRNVES</sequence>
<dbReference type="Proteomes" id="UP001153076">
    <property type="component" value="Unassembled WGS sequence"/>
</dbReference>
<dbReference type="EMBL" id="JAKOGI010000275">
    <property type="protein sequence ID" value="KAJ8437949.1"/>
    <property type="molecule type" value="Genomic_DNA"/>
</dbReference>
<dbReference type="PANTHER" id="PTHR48011">
    <property type="entry name" value="CCR4-NOT TRANSCRIPTIONAL COMPLEX SUBUNIT CAF120-RELATED"/>
    <property type="match status" value="1"/>
</dbReference>
<dbReference type="GO" id="GO:0004674">
    <property type="term" value="F:protein serine/threonine kinase activity"/>
    <property type="evidence" value="ECO:0007669"/>
    <property type="project" value="UniProtKB-KW"/>
</dbReference>
<dbReference type="InterPro" id="IPR052751">
    <property type="entry name" value="Plant_MAPKKK"/>
</dbReference>
<evidence type="ECO:0000256" key="1">
    <source>
        <dbReference type="ARBA" id="ARBA00022679"/>
    </source>
</evidence>
<evidence type="ECO:0000256" key="4">
    <source>
        <dbReference type="ARBA" id="ARBA00022840"/>
    </source>
</evidence>
<dbReference type="Pfam" id="PF00069">
    <property type="entry name" value="Pkinase"/>
    <property type="match status" value="1"/>
</dbReference>
<keyword evidence="9" id="KW-1185">Reference proteome</keyword>
<dbReference type="SMART" id="SM00220">
    <property type="entry name" value="S_TKc"/>
    <property type="match status" value="1"/>
</dbReference>
<keyword evidence="3" id="KW-0418">Kinase</keyword>
<dbReference type="PROSITE" id="PS50011">
    <property type="entry name" value="PROTEIN_KINASE_DOM"/>
    <property type="match status" value="1"/>
</dbReference>
<evidence type="ECO:0000259" key="7">
    <source>
        <dbReference type="PROSITE" id="PS50011"/>
    </source>
</evidence>
<dbReference type="InterPro" id="IPR011009">
    <property type="entry name" value="Kinase-like_dom_sf"/>
</dbReference>
<dbReference type="GO" id="GO:0005524">
    <property type="term" value="F:ATP binding"/>
    <property type="evidence" value="ECO:0007669"/>
    <property type="project" value="UniProtKB-UniRule"/>
</dbReference>
<feature type="domain" description="Protein kinase" evidence="7">
    <location>
        <begin position="12"/>
        <end position="264"/>
    </location>
</feature>
<dbReference type="OrthoDB" id="275301at2759"/>
<keyword evidence="1" id="KW-0808">Transferase</keyword>
<dbReference type="AlphaFoldDB" id="A0A9Q1K7P0"/>
<dbReference type="PANTHER" id="PTHR48011:SF7">
    <property type="entry name" value="F10K1.14 PROTEIN"/>
    <property type="match status" value="1"/>
</dbReference>
<dbReference type="Gene3D" id="1.10.510.10">
    <property type="entry name" value="Transferase(Phosphotransferase) domain 1"/>
    <property type="match status" value="1"/>
</dbReference>
<protein>
    <recommendedName>
        <fullName evidence="7">Protein kinase domain-containing protein</fullName>
    </recommendedName>
</protein>
<dbReference type="PROSITE" id="PS00108">
    <property type="entry name" value="PROTEIN_KINASE_ST"/>
    <property type="match status" value="1"/>
</dbReference>